<sequence length="71" mass="8077">MSDAKKTMTLNLTDAEMRVLEELAKRKELTKTAVLRQALRLFQMVDARLAAGDKLVFEDEKAQKKAELLVL</sequence>
<dbReference type="OrthoDB" id="6025200at2"/>
<dbReference type="RefSeq" id="WP_149111394.1">
    <property type="nucleotide sequence ID" value="NZ_CP042425.1"/>
</dbReference>
<evidence type="ECO:0000313" key="2">
    <source>
        <dbReference type="Proteomes" id="UP000324974"/>
    </source>
</evidence>
<protein>
    <submittedName>
        <fullName evidence="1">Uncharacterized protein</fullName>
    </submittedName>
</protein>
<gene>
    <name evidence="1" type="ORF">PX52LOC_03670</name>
</gene>
<dbReference type="KEGG" id="lrs:PX52LOC_03670"/>
<dbReference type="AlphaFoldDB" id="A0A5C1AEP0"/>
<reference evidence="2" key="1">
    <citation type="submission" date="2019-08" db="EMBL/GenBank/DDBJ databases">
        <title>Limnoglobus roseus gen. nov., sp. nov., a novel freshwater planctomycete with a giant genome from the family Gemmataceae.</title>
        <authorList>
            <person name="Kulichevskaya I.S."/>
            <person name="Naumoff D.G."/>
            <person name="Miroshnikov K."/>
            <person name="Ivanova A."/>
            <person name="Philippov D.A."/>
            <person name="Hakobyan A."/>
            <person name="Rijpstra I.C."/>
            <person name="Sinninghe Damste J.S."/>
            <person name="Liesack W."/>
            <person name="Dedysh S.N."/>
        </authorList>
    </citation>
    <scope>NUCLEOTIDE SEQUENCE [LARGE SCALE GENOMIC DNA]</scope>
    <source>
        <strain evidence="2">PX52</strain>
    </source>
</reference>
<organism evidence="1 2">
    <name type="scientific">Limnoglobus roseus</name>
    <dbReference type="NCBI Taxonomy" id="2598579"/>
    <lineage>
        <taxon>Bacteria</taxon>
        <taxon>Pseudomonadati</taxon>
        <taxon>Planctomycetota</taxon>
        <taxon>Planctomycetia</taxon>
        <taxon>Gemmatales</taxon>
        <taxon>Gemmataceae</taxon>
        <taxon>Limnoglobus</taxon>
    </lineage>
</organism>
<proteinExistence type="predicted"/>
<keyword evidence="2" id="KW-1185">Reference proteome</keyword>
<accession>A0A5C1AEP0</accession>
<evidence type="ECO:0000313" key="1">
    <source>
        <dbReference type="EMBL" id="QEL16707.1"/>
    </source>
</evidence>
<dbReference type="Proteomes" id="UP000324974">
    <property type="component" value="Chromosome"/>
</dbReference>
<dbReference type="GO" id="GO:0006355">
    <property type="term" value="P:regulation of DNA-templated transcription"/>
    <property type="evidence" value="ECO:0007669"/>
    <property type="project" value="InterPro"/>
</dbReference>
<name>A0A5C1AEP0_9BACT</name>
<dbReference type="EMBL" id="CP042425">
    <property type="protein sequence ID" value="QEL16707.1"/>
    <property type="molecule type" value="Genomic_DNA"/>
</dbReference>